<evidence type="ECO:0000256" key="4">
    <source>
        <dbReference type="ARBA" id="ARBA00023136"/>
    </source>
</evidence>
<dbReference type="CDD" id="cd09325">
    <property type="entry name" value="TDT_C4-dicarb_trans"/>
    <property type="match status" value="1"/>
</dbReference>
<dbReference type="AlphaFoldDB" id="A0ABD4XGI6"/>
<evidence type="ECO:0000256" key="1">
    <source>
        <dbReference type="ARBA" id="ARBA00004141"/>
    </source>
</evidence>
<feature type="transmembrane region" description="Helical" evidence="5">
    <location>
        <begin position="252"/>
        <end position="270"/>
    </location>
</feature>
<protein>
    <submittedName>
        <fullName evidence="6">TDT family transporter</fullName>
    </submittedName>
</protein>
<feature type="transmembrane region" description="Helical" evidence="5">
    <location>
        <begin position="129"/>
        <end position="151"/>
    </location>
</feature>
<keyword evidence="3 5" id="KW-1133">Transmembrane helix</keyword>
<gene>
    <name evidence="6" type="ORF">G9403_01215</name>
</gene>
<feature type="transmembrane region" description="Helical" evidence="5">
    <location>
        <begin position="33"/>
        <end position="57"/>
    </location>
</feature>
<sequence length="325" mass="36040">MIQTLKKIPMALCGLILGMEALGNLFIMNNFSIIGNIVGIAGMLLLLLVLAKLVLVFGSAYSEILNPVAAGTLPTFTMALMLMAMYWHRWGFTRFAIILWSVAIIIHLVIMAAFCWLNLIKTKPRLQAVYPSWFVMFVGIGVIPVSAPMFNLTIGQIFFWLALALYIIIFPIVIFRLIRIQEMVEGALPLLTIMAAPASLCLTGYLNSFGQINHIFAISLAIFAQCLYFATLFLIVRIYISAKHSMLKFYPSFAAFTFPLVISSTALTVLSNQLNLASGLVILARIEWIVATLMIIYVLGHYLKFLAGLMKVTGTSNVVVTNLKK</sequence>
<reference evidence="6 7" key="1">
    <citation type="submission" date="2020-03" db="EMBL/GenBank/DDBJ databases">
        <title>Comparative genomics of Weissella paramesenteroides.</title>
        <authorList>
            <person name="Kant R."/>
            <person name="Takala T."/>
            <person name="Saris P."/>
        </authorList>
    </citation>
    <scope>NUCLEOTIDE SEQUENCE [LARGE SCALE GENOMIC DNA]</scope>
    <source>
        <strain evidence="6 7">SJ27-4</strain>
    </source>
</reference>
<keyword evidence="4 5" id="KW-0472">Membrane</keyword>
<dbReference type="Pfam" id="PF03595">
    <property type="entry name" value="SLAC1"/>
    <property type="match status" value="1"/>
</dbReference>
<feature type="transmembrane region" description="Helical" evidence="5">
    <location>
        <begin position="276"/>
        <end position="300"/>
    </location>
</feature>
<dbReference type="Proteomes" id="UP001215461">
    <property type="component" value="Unassembled WGS sequence"/>
</dbReference>
<dbReference type="InterPro" id="IPR004695">
    <property type="entry name" value="SLAC1/Mae1/Ssu1/TehA"/>
</dbReference>
<evidence type="ECO:0000313" key="7">
    <source>
        <dbReference type="Proteomes" id="UP001215461"/>
    </source>
</evidence>
<feature type="transmembrane region" description="Helical" evidence="5">
    <location>
        <begin position="215"/>
        <end position="240"/>
    </location>
</feature>
<dbReference type="Gene3D" id="1.50.10.150">
    <property type="entry name" value="Voltage-dependent anion channel"/>
    <property type="match status" value="1"/>
</dbReference>
<keyword evidence="2 5" id="KW-0812">Transmembrane</keyword>
<dbReference type="EMBL" id="JAANXN010000001">
    <property type="protein sequence ID" value="MDF8370277.1"/>
    <property type="molecule type" value="Genomic_DNA"/>
</dbReference>
<feature type="transmembrane region" description="Helical" evidence="5">
    <location>
        <begin position="190"/>
        <end position="209"/>
    </location>
</feature>
<dbReference type="PANTHER" id="PTHR37955">
    <property type="entry name" value="TELLURITE RESISTANCE PROTEIN TEHA"/>
    <property type="match status" value="1"/>
</dbReference>
<dbReference type="InterPro" id="IPR052951">
    <property type="entry name" value="Tellurite_res_ion_channel"/>
</dbReference>
<comment type="caution">
    <text evidence="6">The sequence shown here is derived from an EMBL/GenBank/DDBJ whole genome shotgun (WGS) entry which is preliminary data.</text>
</comment>
<dbReference type="InterPro" id="IPR038665">
    <property type="entry name" value="Voltage-dep_anion_channel_sf"/>
</dbReference>
<dbReference type="GO" id="GO:0016020">
    <property type="term" value="C:membrane"/>
    <property type="evidence" value="ECO:0007669"/>
    <property type="project" value="UniProtKB-SubCell"/>
</dbReference>
<dbReference type="PANTHER" id="PTHR37955:SF1">
    <property type="entry name" value="DEP DOMAIN-CONTAINING PROTEIN"/>
    <property type="match status" value="1"/>
</dbReference>
<feature type="transmembrane region" description="Helical" evidence="5">
    <location>
        <begin position="93"/>
        <end position="117"/>
    </location>
</feature>
<evidence type="ECO:0000256" key="3">
    <source>
        <dbReference type="ARBA" id="ARBA00022989"/>
    </source>
</evidence>
<name>A0ABD4XGI6_WEIPA</name>
<accession>A0ABD4XGI6</accession>
<comment type="subcellular location">
    <subcellularLocation>
        <location evidence="1">Membrane</location>
        <topology evidence="1">Multi-pass membrane protein</topology>
    </subcellularLocation>
</comment>
<evidence type="ECO:0000313" key="6">
    <source>
        <dbReference type="EMBL" id="MDF8370277.1"/>
    </source>
</evidence>
<evidence type="ECO:0000256" key="2">
    <source>
        <dbReference type="ARBA" id="ARBA00022692"/>
    </source>
</evidence>
<feature type="transmembrane region" description="Helical" evidence="5">
    <location>
        <begin position="157"/>
        <end position="178"/>
    </location>
</feature>
<organism evidence="6 7">
    <name type="scientific">Weissella paramesenteroides</name>
    <name type="common">Leuconostoc paramesenteroides</name>
    <dbReference type="NCBI Taxonomy" id="1249"/>
    <lineage>
        <taxon>Bacteria</taxon>
        <taxon>Bacillati</taxon>
        <taxon>Bacillota</taxon>
        <taxon>Bacilli</taxon>
        <taxon>Lactobacillales</taxon>
        <taxon>Lactobacillaceae</taxon>
        <taxon>Weissella</taxon>
    </lineage>
</organism>
<proteinExistence type="predicted"/>
<feature type="transmembrane region" description="Helical" evidence="5">
    <location>
        <begin position="64"/>
        <end position="87"/>
    </location>
</feature>
<evidence type="ECO:0000256" key="5">
    <source>
        <dbReference type="SAM" id="Phobius"/>
    </source>
</evidence>
<dbReference type="RefSeq" id="WP_277361854.1">
    <property type="nucleotide sequence ID" value="NZ_CP049940.1"/>
</dbReference>